<dbReference type="PANTHER" id="PTHR31001">
    <property type="entry name" value="UNCHARACTERIZED TRANSCRIPTIONAL REGULATORY PROTEIN"/>
    <property type="match status" value="1"/>
</dbReference>
<dbReference type="AlphaFoldDB" id="A0AAD6DPT0"/>
<dbReference type="InterPro" id="IPR050613">
    <property type="entry name" value="Sec_Metabolite_Reg"/>
</dbReference>
<dbReference type="EMBL" id="JAQJAC010000003">
    <property type="protein sequence ID" value="KAJ5590211.1"/>
    <property type="molecule type" value="Genomic_DNA"/>
</dbReference>
<dbReference type="CDD" id="cd00067">
    <property type="entry name" value="GAL4"/>
    <property type="match status" value="1"/>
</dbReference>
<feature type="domain" description="Zn(2)-C6 fungal-type" evidence="8">
    <location>
        <begin position="15"/>
        <end position="48"/>
    </location>
</feature>
<dbReference type="CDD" id="cd12148">
    <property type="entry name" value="fungal_TF_MHR"/>
    <property type="match status" value="1"/>
</dbReference>
<dbReference type="Proteomes" id="UP001216150">
    <property type="component" value="Unassembled WGS sequence"/>
</dbReference>
<proteinExistence type="predicted"/>
<gene>
    <name evidence="9" type="ORF">N7450_004183</name>
</gene>
<dbReference type="InterPro" id="IPR001138">
    <property type="entry name" value="Zn2Cys6_DnaBD"/>
</dbReference>
<comment type="subcellular location">
    <subcellularLocation>
        <location evidence="1">Nucleus</location>
    </subcellularLocation>
</comment>
<evidence type="ECO:0000256" key="5">
    <source>
        <dbReference type="ARBA" id="ARBA00023163"/>
    </source>
</evidence>
<evidence type="ECO:0000256" key="1">
    <source>
        <dbReference type="ARBA" id="ARBA00004123"/>
    </source>
</evidence>
<feature type="region of interest" description="Disordered" evidence="7">
    <location>
        <begin position="397"/>
        <end position="416"/>
    </location>
</feature>
<evidence type="ECO:0000256" key="3">
    <source>
        <dbReference type="ARBA" id="ARBA00023015"/>
    </source>
</evidence>
<keyword evidence="4" id="KW-0238">DNA-binding</keyword>
<keyword evidence="3" id="KW-0805">Transcription regulation</keyword>
<feature type="region of interest" description="Disordered" evidence="7">
    <location>
        <begin position="628"/>
        <end position="667"/>
    </location>
</feature>
<evidence type="ECO:0000259" key="8">
    <source>
        <dbReference type="PROSITE" id="PS50048"/>
    </source>
</evidence>
<evidence type="ECO:0000256" key="7">
    <source>
        <dbReference type="SAM" id="MobiDB-lite"/>
    </source>
</evidence>
<evidence type="ECO:0000313" key="9">
    <source>
        <dbReference type="EMBL" id="KAJ5590211.1"/>
    </source>
</evidence>
<dbReference type="Pfam" id="PF04082">
    <property type="entry name" value="Fungal_trans"/>
    <property type="match status" value="1"/>
</dbReference>
<dbReference type="Gene3D" id="4.10.240.10">
    <property type="entry name" value="Zn(2)-C6 fungal-type DNA-binding domain"/>
    <property type="match status" value="1"/>
</dbReference>
<dbReference type="InterPro" id="IPR007219">
    <property type="entry name" value="XnlR_reg_dom"/>
</dbReference>
<evidence type="ECO:0000313" key="10">
    <source>
        <dbReference type="Proteomes" id="UP001216150"/>
    </source>
</evidence>
<dbReference type="GO" id="GO:0003677">
    <property type="term" value="F:DNA binding"/>
    <property type="evidence" value="ECO:0007669"/>
    <property type="project" value="UniProtKB-KW"/>
</dbReference>
<dbReference type="GO" id="GO:0006351">
    <property type="term" value="P:DNA-templated transcription"/>
    <property type="evidence" value="ECO:0007669"/>
    <property type="project" value="InterPro"/>
</dbReference>
<name>A0AAD6DPT0_9EURO</name>
<evidence type="ECO:0000256" key="6">
    <source>
        <dbReference type="ARBA" id="ARBA00023242"/>
    </source>
</evidence>
<evidence type="ECO:0000256" key="4">
    <source>
        <dbReference type="ARBA" id="ARBA00023125"/>
    </source>
</evidence>
<protein>
    <recommendedName>
        <fullName evidence="8">Zn(2)-C6 fungal-type domain-containing protein</fullName>
    </recommendedName>
</protein>
<accession>A0AAD6DPT0</accession>
<keyword evidence="6" id="KW-0539">Nucleus</keyword>
<dbReference type="PANTHER" id="PTHR31001:SF40">
    <property type="entry name" value="ZN(II)2CYS6 TRANSCRIPTION FACTOR (EUROFUNG)"/>
    <property type="match status" value="1"/>
</dbReference>
<evidence type="ECO:0000256" key="2">
    <source>
        <dbReference type="ARBA" id="ARBA00022723"/>
    </source>
</evidence>
<dbReference type="PROSITE" id="PS50048">
    <property type="entry name" value="ZN2_CY6_FUNGAL_2"/>
    <property type="match status" value="1"/>
</dbReference>
<dbReference type="SUPFAM" id="SSF57701">
    <property type="entry name" value="Zn2/Cys6 DNA-binding domain"/>
    <property type="match status" value="1"/>
</dbReference>
<dbReference type="GO" id="GO:0000981">
    <property type="term" value="F:DNA-binding transcription factor activity, RNA polymerase II-specific"/>
    <property type="evidence" value="ECO:0007669"/>
    <property type="project" value="InterPro"/>
</dbReference>
<dbReference type="Pfam" id="PF00172">
    <property type="entry name" value="Zn_clus"/>
    <property type="match status" value="1"/>
</dbReference>
<keyword evidence="2" id="KW-0479">Metal-binding</keyword>
<feature type="region of interest" description="Disordered" evidence="7">
    <location>
        <begin position="88"/>
        <end position="107"/>
    </location>
</feature>
<comment type="caution">
    <text evidence="9">The sequence shown here is derived from an EMBL/GenBank/DDBJ whole genome shotgun (WGS) entry which is preliminary data.</text>
</comment>
<dbReference type="SMART" id="SM00066">
    <property type="entry name" value="GAL4"/>
    <property type="match status" value="1"/>
</dbReference>
<dbReference type="InterPro" id="IPR036864">
    <property type="entry name" value="Zn2-C6_fun-type_DNA-bd_sf"/>
</dbReference>
<sequence>MSSSSRSTGKRLPISCQACRTRKIRCSRDGRPCKTCIRRGLGAEDCIYLGQPRLSTEQASSNDQTVHNELLARIRNLEGLLQKQVSSQAGTPVGGATSPLGAPSVTGSFSESEIGGFEAWGSPMLGNIGTLQTSPSGHVRYIPLASQWESVVAKSPAAECLQSSESDIADDDDLQIPLARNGSVSRAELLAILPPSRYCDTLKEVYFRVFSPVFHILHDLTFEAEYQQFYHDPGSVSTSWLALMFAILAIAVSALDDDDSLLSDLGRERTVSRNIKVLSARYRSAALRCLAADGVMTRHSINSLQALVLISYARLHRGLPFWTLLGFTHHVAISMGCHIDPERFPLGSIEREERRRAWAGMMMLYTIQNSSFGSLDQSNISQDVKMPIDVDDVDLLTGSGIPPTSDPTSSPSATRPTQMTYLLLSTRLHKISNRICEHIFTYTQSRFTSDQLESELFAIQEICDARYQDGVSGNHTSLPIHHQANLHILRSHIDQLFLLILRPKMCRFLQGEVTTEMCTARGRCMSVAKSAISTFQTLLESSQFAGPYKWYTSGLGSFHAFHAAVVLAVGLLNPESQADFDETKELLGKALDLFASLSVRSIFCSKAVPIVRQIIEIASTQYTKLQQQQSLSQPQPQSQTSSQAQTPLHSQTPQPQHHPQTPLHHPQMFTTLPSALTSAALADSYALAHSQSLSPVPTVSSSCSDPTMQSSFGIHLHPQNWLGPTSVPWDSLGSSVGHTSSQYGFESDVI</sequence>
<reference evidence="9 10" key="1">
    <citation type="journal article" date="2023" name="IMA Fungus">
        <title>Comparative genomic study of the Penicillium genus elucidates a diverse pangenome and 15 lateral gene transfer events.</title>
        <authorList>
            <person name="Petersen C."/>
            <person name="Sorensen T."/>
            <person name="Nielsen M.R."/>
            <person name="Sondergaard T.E."/>
            <person name="Sorensen J.L."/>
            <person name="Fitzpatrick D.A."/>
            <person name="Frisvad J.C."/>
            <person name="Nielsen K.L."/>
        </authorList>
    </citation>
    <scope>NUCLEOTIDE SEQUENCE [LARGE SCALE GENOMIC DNA]</scope>
    <source>
        <strain evidence="9 10">IBT 29057</strain>
    </source>
</reference>
<keyword evidence="10" id="KW-1185">Reference proteome</keyword>
<dbReference type="GO" id="GO:0005634">
    <property type="term" value="C:nucleus"/>
    <property type="evidence" value="ECO:0007669"/>
    <property type="project" value="UniProtKB-SubCell"/>
</dbReference>
<keyword evidence="5" id="KW-0804">Transcription</keyword>
<dbReference type="GO" id="GO:0008270">
    <property type="term" value="F:zinc ion binding"/>
    <property type="evidence" value="ECO:0007669"/>
    <property type="project" value="InterPro"/>
</dbReference>
<organism evidence="9 10">
    <name type="scientific">Penicillium hetheringtonii</name>
    <dbReference type="NCBI Taxonomy" id="911720"/>
    <lineage>
        <taxon>Eukaryota</taxon>
        <taxon>Fungi</taxon>
        <taxon>Dikarya</taxon>
        <taxon>Ascomycota</taxon>
        <taxon>Pezizomycotina</taxon>
        <taxon>Eurotiomycetes</taxon>
        <taxon>Eurotiomycetidae</taxon>
        <taxon>Eurotiales</taxon>
        <taxon>Aspergillaceae</taxon>
        <taxon>Penicillium</taxon>
    </lineage>
</organism>